<protein>
    <submittedName>
        <fullName evidence="3">Excinuclease ABC subunit C</fullName>
    </submittedName>
</protein>
<dbReference type="PROSITE" id="PS50164">
    <property type="entry name" value="GIY_YIG"/>
    <property type="match status" value="1"/>
</dbReference>
<dbReference type="InterPro" id="IPR050190">
    <property type="entry name" value="UPF0213_domain"/>
</dbReference>
<evidence type="ECO:0000259" key="2">
    <source>
        <dbReference type="PROSITE" id="PS50164"/>
    </source>
</evidence>
<dbReference type="Pfam" id="PF01541">
    <property type="entry name" value="GIY-YIG"/>
    <property type="match status" value="1"/>
</dbReference>
<dbReference type="CDD" id="cd10449">
    <property type="entry name" value="GIY-YIG_SLX1_like"/>
    <property type="match status" value="1"/>
</dbReference>
<organism evidence="3 4">
    <name type="scientific">Candidatus Uhrbacteria bacterium RIFCSPLOWO2_01_FULL_47_25</name>
    <dbReference type="NCBI Taxonomy" id="1802402"/>
    <lineage>
        <taxon>Bacteria</taxon>
        <taxon>Candidatus Uhriibacteriota</taxon>
    </lineage>
</organism>
<evidence type="ECO:0000313" key="3">
    <source>
        <dbReference type="EMBL" id="OGL82690.1"/>
    </source>
</evidence>
<proteinExistence type="inferred from homology"/>
<dbReference type="PANTHER" id="PTHR34477">
    <property type="entry name" value="UPF0213 PROTEIN YHBQ"/>
    <property type="match status" value="1"/>
</dbReference>
<dbReference type="InterPro" id="IPR035901">
    <property type="entry name" value="GIY-YIG_endonuc_sf"/>
</dbReference>
<gene>
    <name evidence="3" type="ORF">A2936_04745</name>
</gene>
<sequence>MFYTYVLMSSKTGQWYTGFTNDLRKRILEHNTKLNKSTKFGAPWKLIYYEASLHKKDAKAREKYLKSGMGKRYTKNRLKFFFAQGF</sequence>
<name>A0A1F7UWM4_9BACT</name>
<dbReference type="PANTHER" id="PTHR34477:SF1">
    <property type="entry name" value="UPF0213 PROTEIN YHBQ"/>
    <property type="match status" value="1"/>
</dbReference>
<dbReference type="SUPFAM" id="SSF82771">
    <property type="entry name" value="GIY-YIG endonuclease"/>
    <property type="match status" value="1"/>
</dbReference>
<dbReference type="InterPro" id="IPR000305">
    <property type="entry name" value="GIY-YIG_endonuc"/>
</dbReference>
<evidence type="ECO:0000256" key="1">
    <source>
        <dbReference type="ARBA" id="ARBA00007435"/>
    </source>
</evidence>
<comment type="caution">
    <text evidence="3">The sequence shown here is derived from an EMBL/GenBank/DDBJ whole genome shotgun (WGS) entry which is preliminary data.</text>
</comment>
<accession>A0A1F7UWM4</accession>
<dbReference type="Gene3D" id="3.40.1440.10">
    <property type="entry name" value="GIY-YIG endonuclease"/>
    <property type="match status" value="1"/>
</dbReference>
<comment type="similarity">
    <text evidence="1">Belongs to the UPF0213 family.</text>
</comment>
<reference evidence="3 4" key="1">
    <citation type="journal article" date="2016" name="Nat. Commun.">
        <title>Thousands of microbial genomes shed light on interconnected biogeochemical processes in an aquifer system.</title>
        <authorList>
            <person name="Anantharaman K."/>
            <person name="Brown C.T."/>
            <person name="Hug L.A."/>
            <person name="Sharon I."/>
            <person name="Castelle C.J."/>
            <person name="Probst A.J."/>
            <person name="Thomas B.C."/>
            <person name="Singh A."/>
            <person name="Wilkins M.J."/>
            <person name="Karaoz U."/>
            <person name="Brodie E.L."/>
            <person name="Williams K.H."/>
            <person name="Hubbard S.S."/>
            <person name="Banfield J.F."/>
        </authorList>
    </citation>
    <scope>NUCLEOTIDE SEQUENCE [LARGE SCALE GENOMIC DNA]</scope>
</reference>
<evidence type="ECO:0000313" key="4">
    <source>
        <dbReference type="Proteomes" id="UP000176846"/>
    </source>
</evidence>
<dbReference type="AlphaFoldDB" id="A0A1F7UWM4"/>
<dbReference type="EMBL" id="MGEK01000013">
    <property type="protein sequence ID" value="OGL82690.1"/>
    <property type="molecule type" value="Genomic_DNA"/>
</dbReference>
<feature type="domain" description="GIY-YIG" evidence="2">
    <location>
        <begin position="1"/>
        <end position="75"/>
    </location>
</feature>
<dbReference type="Proteomes" id="UP000176846">
    <property type="component" value="Unassembled WGS sequence"/>
</dbReference>